<protein>
    <recommendedName>
        <fullName evidence="4">Roadblock/LAMTOR2 domain-containing protein</fullName>
    </recommendedName>
</protein>
<proteinExistence type="predicted"/>
<evidence type="ECO:0000313" key="2">
    <source>
        <dbReference type="EMBL" id="WKW14893.1"/>
    </source>
</evidence>
<organism evidence="1">
    <name type="scientific">Pseudogemmatithrix spongiicola</name>
    <dbReference type="NCBI Taxonomy" id="3062599"/>
    <lineage>
        <taxon>Bacteria</taxon>
        <taxon>Pseudomonadati</taxon>
        <taxon>Gemmatimonadota</taxon>
        <taxon>Gemmatimonadia</taxon>
        <taxon>Gemmatimonadales</taxon>
        <taxon>Gemmatimonadaceae</taxon>
        <taxon>Pseudogemmatithrix</taxon>
    </lineage>
</organism>
<dbReference type="Gene3D" id="3.30.450.30">
    <property type="entry name" value="Dynein light chain 2a, cytoplasmic"/>
    <property type="match status" value="1"/>
</dbReference>
<name>A0AA49Q4Q2_9BACT</name>
<evidence type="ECO:0000313" key="1">
    <source>
        <dbReference type="EMBL" id="WKW11984.1"/>
    </source>
</evidence>
<accession>A0AA49Q4Q2</accession>
<dbReference type="Proteomes" id="UP001229955">
    <property type="component" value="Chromosome"/>
</dbReference>
<dbReference type="RefSeq" id="WP_367887662.1">
    <property type="nucleotide sequence ID" value="NZ_CP130612.1"/>
</dbReference>
<accession>A0AA49Q6T5</accession>
<evidence type="ECO:0000313" key="3">
    <source>
        <dbReference type="Proteomes" id="UP001229955"/>
    </source>
</evidence>
<sequence length="152" mass="16247">MTIGWADAPLKRFVDDARLELAVLMHTSGQVLAQVGFQRSIDVQTACALSAAINASAEHLGGMVDGKPFTGLHYAGKARQIYLGQVPTKDGRLLVLAVFDSESSLGIVQLYLKEFYANVAAAVPVAEDLSPALAENFEADLNRNLAQLFGRG</sequence>
<dbReference type="SUPFAM" id="SSF103196">
    <property type="entry name" value="Roadblock/LC7 domain"/>
    <property type="match status" value="1"/>
</dbReference>
<dbReference type="EMBL" id="CP130613">
    <property type="protein sequence ID" value="WKW14893.1"/>
    <property type="molecule type" value="Genomic_DNA"/>
</dbReference>
<evidence type="ECO:0008006" key="4">
    <source>
        <dbReference type="Google" id="ProtNLM"/>
    </source>
</evidence>
<dbReference type="EMBL" id="CP130612">
    <property type="protein sequence ID" value="WKW11984.1"/>
    <property type="molecule type" value="Genomic_DNA"/>
</dbReference>
<keyword evidence="3" id="KW-1185">Reference proteome</keyword>
<dbReference type="KEGG" id="pspc:Strain318_001255"/>
<dbReference type="AlphaFoldDB" id="A0AA49Q4Q2"/>
<reference evidence="1" key="1">
    <citation type="submission" date="2023-07" db="EMBL/GenBank/DDBJ databases">
        <authorList>
            <person name="Haufschild T."/>
            <person name="Kallscheuer N."/>
            <person name="Hammer J."/>
            <person name="Kohn T."/>
            <person name="Kabuu M."/>
            <person name="Jogler M."/>
            <person name="Wohfarth N."/>
            <person name="Heuer A."/>
            <person name="Rohde M."/>
            <person name="van Teeseling M.C.F."/>
            <person name="Jogler C."/>
        </authorList>
    </citation>
    <scope>NUCLEOTIDE SEQUENCE</scope>
    <source>
        <strain evidence="1">Strain 138</strain>
        <strain evidence="2">Strain 318</strain>
    </source>
</reference>
<gene>
    <name evidence="1" type="ORF">Strain138_001255</name>
    <name evidence="2" type="ORF">Strain318_001255</name>
</gene>